<evidence type="ECO:0000256" key="2">
    <source>
        <dbReference type="SAM" id="Phobius"/>
    </source>
</evidence>
<keyword evidence="1" id="KW-0175">Coiled coil</keyword>
<evidence type="ECO:0000313" key="3">
    <source>
        <dbReference type="EMBL" id="QCS44242.1"/>
    </source>
</evidence>
<name>A0A4P8WM46_9EURY</name>
<keyword evidence="2" id="KW-0812">Transmembrane</keyword>
<evidence type="ECO:0000313" key="4">
    <source>
        <dbReference type="Proteomes" id="UP000302218"/>
    </source>
</evidence>
<feature type="transmembrane region" description="Helical" evidence="2">
    <location>
        <begin position="281"/>
        <end position="301"/>
    </location>
</feature>
<accession>A0A4P8WM46</accession>
<dbReference type="Proteomes" id="UP000302218">
    <property type="component" value="Chromosome"/>
</dbReference>
<organism evidence="3 4">
    <name type="scientific">Natrinema versiforme</name>
    <dbReference type="NCBI Taxonomy" id="88724"/>
    <lineage>
        <taxon>Archaea</taxon>
        <taxon>Methanobacteriati</taxon>
        <taxon>Methanobacteriota</taxon>
        <taxon>Stenosarchaea group</taxon>
        <taxon>Halobacteria</taxon>
        <taxon>Halobacteriales</taxon>
        <taxon>Natrialbaceae</taxon>
        <taxon>Natrinema</taxon>
    </lineage>
</organism>
<proteinExistence type="predicted"/>
<protein>
    <submittedName>
        <fullName evidence="3">Uncharacterized protein</fullName>
    </submittedName>
</protein>
<dbReference type="EMBL" id="CP040330">
    <property type="protein sequence ID" value="QCS44242.1"/>
    <property type="molecule type" value="Genomic_DNA"/>
</dbReference>
<dbReference type="AlphaFoldDB" id="A0A4P8WM46"/>
<feature type="coiled-coil region" evidence="1">
    <location>
        <begin position="174"/>
        <end position="201"/>
    </location>
</feature>
<keyword evidence="2" id="KW-1133">Transmembrane helix</keyword>
<sequence length="322" mass="35003">MLLAAILVVATVATVPLFGGTAAAQEESANDYFETFRAMEGTEAYQEYDELETVRTFAVSQTQVTGDLSADERAEFDAVAGTLRAFDRAYVRAEDGEYEASLAAAENVSAHIDDLERYDQTQATLAGLALTRFYERLGDGLYEEADAVNRTPDRIERLEMTATAYERADMPDEAAQFRVQAEQLTAEYERDRETIATARNATATFVEDCADCADVQAVISANGLETFAAYEKARATDSRIRDARDRAATHGLADREEELSAMADDVAETRTTLAIASSAVLVGYGVAVGLLGTIIVGRLFLWRRTYEASRVGSVVAVGDSDV</sequence>
<dbReference type="OrthoDB" id="177142at2157"/>
<dbReference type="KEGG" id="nvr:FEJ81_01205"/>
<reference evidence="4" key="1">
    <citation type="submission" date="2019-05" db="EMBL/GenBank/DDBJ databases">
        <title>Genome sequence and methylation pattern of the halophilic Archaeon Natrinema versiforme BOL5-4.</title>
        <authorList>
            <person name="DasSarma P."/>
            <person name="Anton B.P."/>
            <person name="DasSarma S.L."/>
            <person name="Martinez F.L."/>
            <person name="Guzman D."/>
            <person name="Roberts R.J."/>
            <person name="DasSarma S."/>
        </authorList>
    </citation>
    <scope>NUCLEOTIDE SEQUENCE [LARGE SCALE GENOMIC DNA]</scope>
    <source>
        <strain evidence="4">BOL5-4</strain>
    </source>
</reference>
<gene>
    <name evidence="3" type="ORF">FEJ81_01205</name>
</gene>
<keyword evidence="2" id="KW-0472">Membrane</keyword>
<evidence type="ECO:0000256" key="1">
    <source>
        <dbReference type="SAM" id="Coils"/>
    </source>
</evidence>